<evidence type="ECO:0000256" key="1">
    <source>
        <dbReference type="ARBA" id="ARBA00001936"/>
    </source>
</evidence>
<keyword evidence="9 13" id="KW-0133">Cell shape</keyword>
<evidence type="ECO:0000256" key="14">
    <source>
        <dbReference type="PIRSR" id="PIRSR039102-1"/>
    </source>
</evidence>
<dbReference type="GO" id="GO:0008716">
    <property type="term" value="F:D-alanine-D-alanine ligase activity"/>
    <property type="evidence" value="ECO:0007669"/>
    <property type="project" value="UniProtKB-UniRule"/>
</dbReference>
<feature type="binding site" evidence="15">
    <location>
        <position position="312"/>
    </location>
    <ligand>
        <name>Mg(2+)</name>
        <dbReference type="ChEBI" id="CHEBI:18420"/>
        <label>1</label>
    </ligand>
</feature>
<evidence type="ECO:0000256" key="12">
    <source>
        <dbReference type="ARBA" id="ARBA00047614"/>
    </source>
</evidence>
<dbReference type="Pfam" id="PF07478">
    <property type="entry name" value="Dala_Dala_lig_C"/>
    <property type="match status" value="1"/>
</dbReference>
<evidence type="ECO:0000256" key="16">
    <source>
        <dbReference type="PROSITE-ProRule" id="PRU00409"/>
    </source>
</evidence>
<evidence type="ECO:0000256" key="15">
    <source>
        <dbReference type="PIRSR" id="PIRSR039102-3"/>
    </source>
</evidence>
<dbReference type="HAMAP" id="MF_00047">
    <property type="entry name" value="Dala_Dala_lig"/>
    <property type="match status" value="1"/>
</dbReference>
<dbReference type="GO" id="GO:0046872">
    <property type="term" value="F:metal ion binding"/>
    <property type="evidence" value="ECO:0007669"/>
    <property type="project" value="UniProtKB-KW"/>
</dbReference>
<dbReference type="SUPFAM" id="SSF56059">
    <property type="entry name" value="Glutathione synthetase ATP-binding domain-like"/>
    <property type="match status" value="1"/>
</dbReference>
<evidence type="ECO:0000313" key="19">
    <source>
        <dbReference type="Proteomes" id="UP000325105"/>
    </source>
</evidence>
<reference evidence="18 19" key="1">
    <citation type="submission" date="2019-07" db="EMBL/GenBank/DDBJ databases">
        <title>Genomic Encyclopedia of Archaeal and Bacterial Type Strains, Phase II (KMG-II): from individual species to whole genera.</title>
        <authorList>
            <person name="Goeker M."/>
        </authorList>
    </citation>
    <scope>NUCLEOTIDE SEQUENCE [LARGE SCALE GENOMIC DNA]</scope>
    <source>
        <strain evidence="18 19">DSM 18850</strain>
    </source>
</reference>
<sequence length="353" mass="39588">MKHRENNGCRDDKYLHMKTKVALVTGGYTGEAEISFKSSDFVYSQLDKAKYDVYPVTIALDSWFHVSEQGIKIPINREDFSLTIDGHVVKFDVAFIILHGTPGEDGRLQGYFDMIGLPYTSCGALTSALTMNKGYTKSILADIPDLHVANSVLLFESHRRDAVSLITERLSLPYFVKPNAGGSSIGMSKVKEDAALQEALDKAFDAANTGRQVLVEEFVTGREFSQGIFRDSAGELVVLPATEVRTTREFFDFEAKYIPGLTEEITPADLTDEQKDRASRIIREIYIRLNCRGMVRVDFFLEAETDRFYFIEINTIPGQTPQSFIPQQVRAFGMKESDFYAELIEAALSSSTQ</sequence>
<keyword evidence="10 13" id="KW-0573">Peptidoglycan synthesis</keyword>
<dbReference type="GO" id="GO:0071555">
    <property type="term" value="P:cell wall organization"/>
    <property type="evidence" value="ECO:0007669"/>
    <property type="project" value="UniProtKB-KW"/>
</dbReference>
<dbReference type="Proteomes" id="UP000325105">
    <property type="component" value="Unassembled WGS sequence"/>
</dbReference>
<comment type="catalytic activity">
    <reaction evidence="12 13">
        <text>2 D-alanine + ATP = D-alanyl-D-alanine + ADP + phosphate + H(+)</text>
        <dbReference type="Rhea" id="RHEA:11224"/>
        <dbReference type="ChEBI" id="CHEBI:15378"/>
        <dbReference type="ChEBI" id="CHEBI:30616"/>
        <dbReference type="ChEBI" id="CHEBI:43474"/>
        <dbReference type="ChEBI" id="CHEBI:57416"/>
        <dbReference type="ChEBI" id="CHEBI:57822"/>
        <dbReference type="ChEBI" id="CHEBI:456216"/>
        <dbReference type="EC" id="6.3.2.4"/>
    </reaction>
</comment>
<dbReference type="NCBIfam" id="NF002378">
    <property type="entry name" value="PRK01372.1"/>
    <property type="match status" value="1"/>
</dbReference>
<keyword evidence="7 16" id="KW-0547">Nucleotide-binding</keyword>
<keyword evidence="8 16" id="KW-0067">ATP-binding</keyword>
<evidence type="ECO:0000256" key="5">
    <source>
        <dbReference type="ARBA" id="ARBA00022490"/>
    </source>
</evidence>
<dbReference type="Gene3D" id="3.40.50.20">
    <property type="match status" value="1"/>
</dbReference>
<evidence type="ECO:0000256" key="10">
    <source>
        <dbReference type="ARBA" id="ARBA00022984"/>
    </source>
</evidence>
<dbReference type="Gene3D" id="3.30.1490.20">
    <property type="entry name" value="ATP-grasp fold, A domain"/>
    <property type="match status" value="1"/>
</dbReference>
<dbReference type="Pfam" id="PF01820">
    <property type="entry name" value="Dala_Dala_lig_N"/>
    <property type="match status" value="1"/>
</dbReference>
<evidence type="ECO:0000256" key="4">
    <source>
        <dbReference type="ARBA" id="ARBA00012216"/>
    </source>
</evidence>
<name>A0A5S5DKK6_9SPHI</name>
<comment type="subcellular location">
    <subcellularLocation>
        <location evidence="2 13">Cytoplasm</location>
    </subcellularLocation>
</comment>
<dbReference type="PROSITE" id="PS50975">
    <property type="entry name" value="ATP_GRASP"/>
    <property type="match status" value="1"/>
</dbReference>
<evidence type="ECO:0000259" key="17">
    <source>
        <dbReference type="PROSITE" id="PS50975"/>
    </source>
</evidence>
<evidence type="ECO:0000256" key="11">
    <source>
        <dbReference type="ARBA" id="ARBA00023316"/>
    </source>
</evidence>
<keyword evidence="15" id="KW-0479">Metal-binding</keyword>
<evidence type="ECO:0000313" key="18">
    <source>
        <dbReference type="EMBL" id="TYP96144.1"/>
    </source>
</evidence>
<dbReference type="Gene3D" id="3.30.470.20">
    <property type="entry name" value="ATP-grasp fold, B domain"/>
    <property type="match status" value="1"/>
</dbReference>
<keyword evidence="11 13" id="KW-0961">Cell wall biogenesis/degradation</keyword>
<feature type="binding site" evidence="15">
    <location>
        <position position="312"/>
    </location>
    <ligand>
        <name>Mg(2+)</name>
        <dbReference type="ChEBI" id="CHEBI:18420"/>
        <label>2</label>
    </ligand>
</feature>
<comment type="cofactor">
    <cofactor evidence="1">
        <name>Mn(2+)</name>
        <dbReference type="ChEBI" id="CHEBI:29035"/>
    </cofactor>
</comment>
<gene>
    <name evidence="13" type="primary">ddl</name>
    <name evidence="18" type="ORF">BC792_10743</name>
</gene>
<dbReference type="InterPro" id="IPR013815">
    <property type="entry name" value="ATP_grasp_subdomain_1"/>
</dbReference>
<dbReference type="InterPro" id="IPR016185">
    <property type="entry name" value="PreATP-grasp_dom_sf"/>
</dbReference>
<accession>A0A5S5DKK6</accession>
<dbReference type="PANTHER" id="PTHR23132:SF23">
    <property type="entry name" value="D-ALANINE--D-ALANINE LIGASE B"/>
    <property type="match status" value="1"/>
</dbReference>
<dbReference type="NCBIfam" id="TIGR01205">
    <property type="entry name" value="D_ala_D_alaTIGR"/>
    <property type="match status" value="1"/>
</dbReference>
<feature type="active site" evidence="14">
    <location>
        <position position="183"/>
    </location>
</feature>
<dbReference type="InterPro" id="IPR005905">
    <property type="entry name" value="D_ala_D_ala"/>
</dbReference>
<evidence type="ECO:0000256" key="2">
    <source>
        <dbReference type="ARBA" id="ARBA00004496"/>
    </source>
</evidence>
<comment type="similarity">
    <text evidence="3 13">Belongs to the D-alanine--D-alanine ligase family.</text>
</comment>
<evidence type="ECO:0000256" key="13">
    <source>
        <dbReference type="HAMAP-Rule" id="MF_00047"/>
    </source>
</evidence>
<keyword evidence="5 13" id="KW-0963">Cytoplasm</keyword>
<dbReference type="GO" id="GO:0005737">
    <property type="term" value="C:cytoplasm"/>
    <property type="evidence" value="ECO:0007669"/>
    <property type="project" value="UniProtKB-SubCell"/>
</dbReference>
<keyword evidence="19" id="KW-1185">Reference proteome</keyword>
<dbReference type="InterPro" id="IPR011127">
    <property type="entry name" value="Dala_Dala_lig_N"/>
</dbReference>
<dbReference type="UniPathway" id="UPA00219"/>
<dbReference type="GO" id="GO:0005524">
    <property type="term" value="F:ATP binding"/>
    <property type="evidence" value="ECO:0007669"/>
    <property type="project" value="UniProtKB-UniRule"/>
</dbReference>
<comment type="pathway">
    <text evidence="13">Cell wall biogenesis; peptidoglycan biosynthesis.</text>
</comment>
<feature type="active site" evidence="14">
    <location>
        <position position="31"/>
    </location>
</feature>
<organism evidence="18 19">
    <name type="scientific">Sphingobacterium allocomposti</name>
    <dbReference type="NCBI Taxonomy" id="415956"/>
    <lineage>
        <taxon>Bacteria</taxon>
        <taxon>Pseudomonadati</taxon>
        <taxon>Bacteroidota</taxon>
        <taxon>Sphingobacteriia</taxon>
        <taxon>Sphingobacteriales</taxon>
        <taxon>Sphingobacteriaceae</taxon>
        <taxon>Sphingobacterium</taxon>
    </lineage>
</organism>
<dbReference type="InterPro" id="IPR000291">
    <property type="entry name" value="D-Ala_lig_Van_CS"/>
</dbReference>
<comment type="cofactor">
    <cofactor evidence="15">
        <name>Mg(2+)</name>
        <dbReference type="ChEBI" id="CHEBI:18420"/>
    </cofactor>
    <cofactor evidence="15">
        <name>Mn(2+)</name>
        <dbReference type="ChEBI" id="CHEBI:29035"/>
    </cofactor>
    <text evidence="15">Binds 2 magnesium or manganese ions per subunit.</text>
</comment>
<feature type="domain" description="ATP-grasp" evidence="17">
    <location>
        <begin position="133"/>
        <end position="345"/>
    </location>
</feature>
<feature type="binding site" evidence="15">
    <location>
        <position position="298"/>
    </location>
    <ligand>
        <name>Mg(2+)</name>
        <dbReference type="ChEBI" id="CHEBI:18420"/>
        <label>1</label>
    </ligand>
</feature>
<dbReference type="PIRSF" id="PIRSF039102">
    <property type="entry name" value="Ddl/VanB"/>
    <property type="match status" value="1"/>
</dbReference>
<evidence type="ECO:0000256" key="3">
    <source>
        <dbReference type="ARBA" id="ARBA00010871"/>
    </source>
</evidence>
<dbReference type="PROSITE" id="PS00843">
    <property type="entry name" value="DALA_DALA_LIGASE_1"/>
    <property type="match status" value="1"/>
</dbReference>
<dbReference type="EMBL" id="VNHX01000007">
    <property type="protein sequence ID" value="TYP96144.1"/>
    <property type="molecule type" value="Genomic_DNA"/>
</dbReference>
<protein>
    <recommendedName>
        <fullName evidence="4 13">D-alanine--D-alanine ligase</fullName>
        <ecNumber evidence="4 13">6.3.2.4</ecNumber>
    </recommendedName>
    <alternativeName>
        <fullName evidence="13">D-Ala-D-Ala ligase</fullName>
    </alternativeName>
    <alternativeName>
        <fullName evidence="13">D-alanylalanine synthetase</fullName>
    </alternativeName>
</protein>
<comment type="caution">
    <text evidence="18">The sequence shown here is derived from an EMBL/GenBank/DDBJ whole genome shotgun (WGS) entry which is preliminary data.</text>
</comment>
<dbReference type="PANTHER" id="PTHR23132">
    <property type="entry name" value="D-ALANINE--D-ALANINE LIGASE"/>
    <property type="match status" value="1"/>
</dbReference>
<feature type="active site" evidence="14">
    <location>
        <position position="323"/>
    </location>
</feature>
<comment type="function">
    <text evidence="13">Cell wall formation.</text>
</comment>
<evidence type="ECO:0000256" key="9">
    <source>
        <dbReference type="ARBA" id="ARBA00022960"/>
    </source>
</evidence>
<evidence type="ECO:0000256" key="7">
    <source>
        <dbReference type="ARBA" id="ARBA00022741"/>
    </source>
</evidence>
<dbReference type="PROSITE" id="PS00844">
    <property type="entry name" value="DALA_DALA_LIGASE_2"/>
    <property type="match status" value="1"/>
</dbReference>
<dbReference type="NCBIfam" id="NF002527">
    <property type="entry name" value="PRK01966.1-3"/>
    <property type="match status" value="1"/>
</dbReference>
<dbReference type="GO" id="GO:0008360">
    <property type="term" value="P:regulation of cell shape"/>
    <property type="evidence" value="ECO:0007669"/>
    <property type="project" value="UniProtKB-KW"/>
</dbReference>
<feature type="binding site" evidence="15">
    <location>
        <position position="314"/>
    </location>
    <ligand>
        <name>Mg(2+)</name>
        <dbReference type="ChEBI" id="CHEBI:18420"/>
        <label>2</label>
    </ligand>
</feature>
<dbReference type="GO" id="GO:0009252">
    <property type="term" value="P:peptidoglycan biosynthetic process"/>
    <property type="evidence" value="ECO:0007669"/>
    <property type="project" value="UniProtKB-UniRule"/>
</dbReference>
<dbReference type="AlphaFoldDB" id="A0A5S5DKK6"/>
<keyword evidence="15" id="KW-0464">Manganese</keyword>
<keyword evidence="15" id="KW-0460">Magnesium</keyword>
<dbReference type="EC" id="6.3.2.4" evidence="4 13"/>
<dbReference type="InterPro" id="IPR011095">
    <property type="entry name" value="Dala_Dala_lig_C"/>
</dbReference>
<keyword evidence="6 13" id="KW-0436">Ligase</keyword>
<evidence type="ECO:0000256" key="8">
    <source>
        <dbReference type="ARBA" id="ARBA00022840"/>
    </source>
</evidence>
<dbReference type="SUPFAM" id="SSF52440">
    <property type="entry name" value="PreATP-grasp domain"/>
    <property type="match status" value="1"/>
</dbReference>
<dbReference type="InterPro" id="IPR011761">
    <property type="entry name" value="ATP-grasp"/>
</dbReference>
<proteinExistence type="inferred from homology"/>
<evidence type="ECO:0000256" key="6">
    <source>
        <dbReference type="ARBA" id="ARBA00022598"/>
    </source>
</evidence>